<keyword evidence="2" id="KW-0813">Transport</keyword>
<feature type="transmembrane region" description="Helical" evidence="6">
    <location>
        <begin position="231"/>
        <end position="249"/>
    </location>
</feature>
<evidence type="ECO:0000256" key="6">
    <source>
        <dbReference type="SAM" id="Phobius"/>
    </source>
</evidence>
<comment type="subcellular location">
    <subcellularLocation>
        <location evidence="1">Membrane</location>
        <topology evidence="1">Multi-pass membrane protein</topology>
    </subcellularLocation>
</comment>
<feature type="transmembrane region" description="Helical" evidence="6">
    <location>
        <begin position="306"/>
        <end position="327"/>
    </location>
</feature>
<name>B8LKN3_PICSI</name>
<dbReference type="GO" id="GO:0016020">
    <property type="term" value="C:membrane"/>
    <property type="evidence" value="ECO:0007669"/>
    <property type="project" value="UniProtKB-SubCell"/>
</dbReference>
<feature type="transmembrane region" description="Helical" evidence="6">
    <location>
        <begin position="492"/>
        <end position="524"/>
    </location>
</feature>
<dbReference type="Pfam" id="PF00916">
    <property type="entry name" value="Sulfate_transp"/>
    <property type="match status" value="1"/>
</dbReference>
<dbReference type="SUPFAM" id="SSF52091">
    <property type="entry name" value="SpoIIaa-like"/>
    <property type="match status" value="1"/>
</dbReference>
<feature type="transmembrane region" description="Helical" evidence="6">
    <location>
        <begin position="463"/>
        <end position="485"/>
    </location>
</feature>
<dbReference type="NCBIfam" id="TIGR00815">
    <property type="entry name" value="sulP"/>
    <property type="match status" value="1"/>
</dbReference>
<evidence type="ECO:0000256" key="1">
    <source>
        <dbReference type="ARBA" id="ARBA00004141"/>
    </source>
</evidence>
<dbReference type="GO" id="GO:0055085">
    <property type="term" value="P:transmembrane transport"/>
    <property type="evidence" value="ECO:0007669"/>
    <property type="project" value="InterPro"/>
</dbReference>
<protein>
    <recommendedName>
        <fullName evidence="7">STAS domain-containing protein</fullName>
    </recommendedName>
</protein>
<feature type="transmembrane region" description="Helical" evidence="6">
    <location>
        <begin position="555"/>
        <end position="575"/>
    </location>
</feature>
<evidence type="ECO:0000256" key="2">
    <source>
        <dbReference type="ARBA" id="ARBA00022448"/>
    </source>
</evidence>
<evidence type="ECO:0000313" key="8">
    <source>
        <dbReference type="EMBL" id="ABR16213.1"/>
    </source>
</evidence>
<dbReference type="InterPro" id="IPR001902">
    <property type="entry name" value="SLC26A/SulP_fam"/>
</dbReference>
<evidence type="ECO:0000256" key="5">
    <source>
        <dbReference type="ARBA" id="ARBA00023136"/>
    </source>
</evidence>
<dbReference type="Gene3D" id="3.30.750.24">
    <property type="entry name" value="STAS domain"/>
    <property type="match status" value="1"/>
</dbReference>
<feature type="transmembrane region" description="Helical" evidence="6">
    <location>
        <begin position="278"/>
        <end position="299"/>
    </location>
</feature>
<feature type="transmembrane region" description="Helical" evidence="6">
    <location>
        <begin position="169"/>
        <end position="185"/>
    </location>
</feature>
<reference evidence="8" key="1">
    <citation type="submission" date="2007-06" db="EMBL/GenBank/DDBJ databases">
        <title>Full length cDNA sequences from Sitka Spruce (Picea sitchensis).</title>
        <authorList>
            <person name="Ralph S.G."/>
            <person name="Chun H.E."/>
            <person name="Liao N."/>
            <person name="Ali J."/>
            <person name="Reid K."/>
            <person name="Kolosova N."/>
            <person name="Cooper N."/>
            <person name="Cullis C."/>
            <person name="Jancsik S."/>
            <person name="Moore R."/>
            <person name="Mayo M."/>
            <person name="Wagner S."/>
            <person name="Holt R.A."/>
            <person name="Jones S.J.M."/>
            <person name="Marra M.A."/>
            <person name="Ritland C.E."/>
            <person name="Ritland K."/>
            <person name="Bohlmann J."/>
        </authorList>
    </citation>
    <scope>NUCLEOTIDE SEQUENCE</scope>
    <source>
        <tissue evidence="8">Green portion of the leader tissue</tissue>
    </source>
</reference>
<dbReference type="Pfam" id="PF01740">
    <property type="entry name" value="STAS"/>
    <property type="match status" value="1"/>
</dbReference>
<keyword evidence="4 6" id="KW-1133">Transmembrane helix</keyword>
<dbReference type="PANTHER" id="PTHR11814">
    <property type="entry name" value="SULFATE TRANSPORTER"/>
    <property type="match status" value="1"/>
</dbReference>
<evidence type="ECO:0000256" key="4">
    <source>
        <dbReference type="ARBA" id="ARBA00022989"/>
    </source>
</evidence>
<dbReference type="PROSITE" id="PS50801">
    <property type="entry name" value="STAS"/>
    <property type="match status" value="1"/>
</dbReference>
<dbReference type="EMBL" id="EF676302">
    <property type="protein sequence ID" value="ABR16213.1"/>
    <property type="molecule type" value="mRNA"/>
</dbReference>
<accession>B8LKN3</accession>
<dbReference type="InterPro" id="IPR036513">
    <property type="entry name" value="STAS_dom_sf"/>
</dbReference>
<dbReference type="InterPro" id="IPR011547">
    <property type="entry name" value="SLC26A/SulP_dom"/>
</dbReference>
<dbReference type="AlphaFoldDB" id="B8LKN3"/>
<dbReference type="InterPro" id="IPR002645">
    <property type="entry name" value="STAS_dom"/>
</dbReference>
<feature type="domain" description="STAS" evidence="7">
    <location>
        <begin position="548"/>
        <end position="671"/>
    </location>
</feature>
<organism evidence="8">
    <name type="scientific">Picea sitchensis</name>
    <name type="common">Sitka spruce</name>
    <name type="synonym">Pinus sitchensis</name>
    <dbReference type="NCBI Taxonomy" id="3332"/>
    <lineage>
        <taxon>Eukaryota</taxon>
        <taxon>Viridiplantae</taxon>
        <taxon>Streptophyta</taxon>
        <taxon>Embryophyta</taxon>
        <taxon>Tracheophyta</taxon>
        <taxon>Spermatophyta</taxon>
        <taxon>Pinopsida</taxon>
        <taxon>Pinidae</taxon>
        <taxon>Conifers I</taxon>
        <taxon>Pinales</taxon>
        <taxon>Pinaceae</taxon>
        <taxon>Picea</taxon>
    </lineage>
</organism>
<dbReference type="CDD" id="cd07042">
    <property type="entry name" value="STAS_SulP_like_sulfate_transporter"/>
    <property type="match status" value="1"/>
</dbReference>
<keyword evidence="3 6" id="KW-0812">Transmembrane</keyword>
<evidence type="ECO:0000256" key="3">
    <source>
        <dbReference type="ARBA" id="ARBA00022692"/>
    </source>
</evidence>
<keyword evidence="5 6" id="KW-0472">Membrane</keyword>
<feature type="transmembrane region" description="Helical" evidence="6">
    <location>
        <begin position="197"/>
        <end position="219"/>
    </location>
</feature>
<feature type="transmembrane region" description="Helical" evidence="6">
    <location>
        <begin position="439"/>
        <end position="457"/>
    </location>
</feature>
<sequence>MSNSSKRGLSRNVSRIAEVGDGGEAGFDMENGFETAWHGRSVIIEREKRSIDVVHKVGIPESKGLVHQFNSQVKETLFPDDPFREFKGKPFGRKLWLGFRYFFPILEWAPNYSLNLFKSDVISGITIASLAIPQGISYARLANLPPIHGLYCSFVPPLIYSVLGSSRDLAVGPVSIASLLLAVMLREEVSPIDAPVLYLQLALTATFFAGVFQASLGILRLGFIIDFLSRATLVGFMAGAAIIVSLQQFKGFLGIQHFTPNMDVVSVLHSVLERRDEWTWQSTLMGVFFLSFLLIARYYSQKKPKLFWISAAAPLASVILATTFIFFTRSENHSISTIGHLQKGLNPPSISMLCFHGPYLSLALKTGLVTGLIALTEGIAVGRTFASIKGYQVDGNKEMMAIGFMNLAGSSTSCYVTTGSFSRSAVNYNAGCKSAVSNIVMAVTVMVTLLFLTPLFYYTPVVVLSSIIVAAVLGLIDVPAAYFIWKVDKVDFFACMGAFVGVIFISVQIGLLIAVGISVFKILLDVTRPQTLLLGNIPGTALYRNVEQYKEASRVPGFLILGIASPIYFANSTYLRERILRWVQDEEDRIENEKANTLQYVILDITAVTTIDTTGINSLLELKKTLTKQGLQVALVNPGAAVMEKLERAKVIESFGGDCLFMSVGEAIYSFSSMFKTEAV</sequence>
<proteinExistence type="evidence at transcript level"/>
<evidence type="ECO:0000259" key="7">
    <source>
        <dbReference type="PROSITE" id="PS50801"/>
    </source>
</evidence>
<dbReference type="FunFam" id="3.30.750.24:FF:000002">
    <property type="entry name" value="Sulfate transporter 31"/>
    <property type="match status" value="1"/>
</dbReference>